<dbReference type="NCBIfam" id="TIGR00803">
    <property type="entry name" value="nst"/>
    <property type="match status" value="1"/>
</dbReference>
<dbReference type="eggNOG" id="KOG2234">
    <property type="taxonomic scope" value="Eukaryota"/>
</dbReference>
<proteinExistence type="inferred from homology"/>
<dbReference type="GeneID" id="5003722"/>
<sequence length="296" mass="32668">MVSYLFLQVAGTIFASLSRNSDDDYPYDTVVLAFTMESVKLVLSFIFLTTSRACGGVEEVTWSAKRFTSFALPALCYFVANNCMLLIIQELGPSTYQIMNNLKILSTGVLMWTLLGRRLTSLQWRALFLLLLGSVTAEITDSNQLRGSVYGYVLVVINTFIAASGSVLSEKLLKGSNQDGATDSIHWQNMQLYFWGVICGAIPIVWKGEALKNGLFTGFNFYAWVSLVVLSFGGLAVSFILKYLDNIYKCFVSALSMLVVAIIHVCIEHETMPLRIIISIALVSLAMELYTTGAAT</sequence>
<dbReference type="SUPFAM" id="SSF103481">
    <property type="entry name" value="Multidrug resistance efflux transporter EmrE"/>
    <property type="match status" value="1"/>
</dbReference>
<feature type="transmembrane region" description="Helical" evidence="6">
    <location>
        <begin position="221"/>
        <end position="241"/>
    </location>
</feature>
<feature type="transmembrane region" description="Helical" evidence="6">
    <location>
        <begin position="122"/>
        <end position="137"/>
    </location>
</feature>
<evidence type="ECO:0000256" key="2">
    <source>
        <dbReference type="ARBA" id="ARBA00006447"/>
    </source>
</evidence>
<keyword evidence="8" id="KW-1185">Reference proteome</keyword>
<keyword evidence="3 6" id="KW-0812">Transmembrane</keyword>
<feature type="transmembrane region" description="Helical" evidence="6">
    <location>
        <begin position="273"/>
        <end position="291"/>
    </location>
</feature>
<feature type="transmembrane region" description="Helical" evidence="6">
    <location>
        <begin position="248"/>
        <end position="267"/>
    </location>
</feature>
<dbReference type="Gramene" id="ABO97982">
    <property type="protein sequence ID" value="ABO97982"/>
    <property type="gene ID" value="OSTLU_50402"/>
</dbReference>
<feature type="transmembrane region" description="Helical" evidence="6">
    <location>
        <begin position="70"/>
        <end position="88"/>
    </location>
</feature>
<protein>
    <submittedName>
        <fullName evidence="7">DMT family transporter: CMP-sialic acid/UDP-N-acetylglucosamine</fullName>
    </submittedName>
</protein>
<evidence type="ECO:0000313" key="8">
    <source>
        <dbReference type="Proteomes" id="UP000001568"/>
    </source>
</evidence>
<dbReference type="PANTHER" id="PTHR10231">
    <property type="entry name" value="NUCLEOTIDE-SUGAR TRANSMEMBRANE TRANSPORTER"/>
    <property type="match status" value="1"/>
</dbReference>
<evidence type="ECO:0000256" key="1">
    <source>
        <dbReference type="ARBA" id="ARBA00004141"/>
    </source>
</evidence>
<evidence type="ECO:0000256" key="5">
    <source>
        <dbReference type="ARBA" id="ARBA00023136"/>
    </source>
</evidence>
<evidence type="ECO:0000256" key="3">
    <source>
        <dbReference type="ARBA" id="ARBA00022692"/>
    </source>
</evidence>
<dbReference type="EMBL" id="CP000589">
    <property type="protein sequence ID" value="ABO97982.1"/>
    <property type="molecule type" value="Genomic_DNA"/>
</dbReference>
<dbReference type="HOGENOM" id="CLU_024645_5_1_1"/>
<comment type="subcellular location">
    <subcellularLocation>
        <location evidence="1">Membrane</location>
        <topology evidence="1">Multi-pass membrane protein</topology>
    </subcellularLocation>
</comment>
<accession>A4S256</accession>
<dbReference type="AlphaFoldDB" id="A4S256"/>
<reference evidence="7 8" key="1">
    <citation type="journal article" date="2007" name="Proc. Natl. Acad. Sci. U.S.A.">
        <title>The tiny eukaryote Ostreococcus provides genomic insights into the paradox of plankton speciation.</title>
        <authorList>
            <person name="Palenik B."/>
            <person name="Grimwood J."/>
            <person name="Aerts A."/>
            <person name="Rouze P."/>
            <person name="Salamov A."/>
            <person name="Putnam N."/>
            <person name="Dupont C."/>
            <person name="Jorgensen R."/>
            <person name="Derelle E."/>
            <person name="Rombauts S."/>
            <person name="Zhou K."/>
            <person name="Otillar R."/>
            <person name="Merchant S.S."/>
            <person name="Podell S."/>
            <person name="Gaasterland T."/>
            <person name="Napoli C."/>
            <person name="Gendler K."/>
            <person name="Manuell A."/>
            <person name="Tai V."/>
            <person name="Vallon O."/>
            <person name="Piganeau G."/>
            <person name="Jancek S."/>
            <person name="Heijde M."/>
            <person name="Jabbari K."/>
            <person name="Bowler C."/>
            <person name="Lohr M."/>
            <person name="Robbens S."/>
            <person name="Werner G."/>
            <person name="Dubchak I."/>
            <person name="Pazour G.J."/>
            <person name="Ren Q."/>
            <person name="Paulsen I."/>
            <person name="Delwiche C."/>
            <person name="Schmutz J."/>
            <person name="Rokhsar D."/>
            <person name="Van de Peer Y."/>
            <person name="Moreau H."/>
            <person name="Grigoriev I.V."/>
        </authorList>
    </citation>
    <scope>NUCLEOTIDE SEQUENCE [LARGE SCALE GENOMIC DNA]</scope>
    <source>
        <strain evidence="7 8">CCE9901</strain>
    </source>
</reference>
<dbReference type="KEGG" id="olu:OSTLU_50402"/>
<name>A4S256_OSTLU</name>
<feature type="transmembrane region" description="Helical" evidence="6">
    <location>
        <begin position="149"/>
        <end position="169"/>
    </location>
</feature>
<dbReference type="Proteomes" id="UP000001568">
    <property type="component" value="Chromosome 9"/>
</dbReference>
<dbReference type="InterPro" id="IPR007271">
    <property type="entry name" value="Nuc_sug_transpt"/>
</dbReference>
<evidence type="ECO:0000256" key="4">
    <source>
        <dbReference type="ARBA" id="ARBA00022989"/>
    </source>
</evidence>
<feature type="transmembrane region" description="Helical" evidence="6">
    <location>
        <begin position="94"/>
        <end position="115"/>
    </location>
</feature>
<evidence type="ECO:0000313" key="7">
    <source>
        <dbReference type="EMBL" id="ABO97982.1"/>
    </source>
</evidence>
<keyword evidence="4 6" id="KW-1133">Transmembrane helix</keyword>
<dbReference type="GO" id="GO:0015165">
    <property type="term" value="F:pyrimidine nucleotide-sugar transmembrane transporter activity"/>
    <property type="evidence" value="ECO:0007669"/>
    <property type="project" value="InterPro"/>
</dbReference>
<dbReference type="InterPro" id="IPR037185">
    <property type="entry name" value="EmrE-like"/>
</dbReference>
<organism evidence="7 8">
    <name type="scientific">Ostreococcus lucimarinus (strain CCE9901)</name>
    <dbReference type="NCBI Taxonomy" id="436017"/>
    <lineage>
        <taxon>Eukaryota</taxon>
        <taxon>Viridiplantae</taxon>
        <taxon>Chlorophyta</taxon>
        <taxon>Mamiellophyceae</taxon>
        <taxon>Mamiellales</taxon>
        <taxon>Bathycoccaceae</taxon>
        <taxon>Ostreococcus</taxon>
    </lineage>
</organism>
<comment type="similarity">
    <text evidence="2">Belongs to the nucleotide-sugar transporter family. CMP-Sialate:CMP antiporter (TC 2.A.7.12) subfamily.</text>
</comment>
<gene>
    <name evidence="7" type="ORF">OSTLU_50402</name>
</gene>
<dbReference type="OrthoDB" id="408493at2759"/>
<dbReference type="Pfam" id="PF04142">
    <property type="entry name" value="Nuc_sug_transp"/>
    <property type="match status" value="1"/>
</dbReference>
<dbReference type="OMA" id="HLEATTF"/>
<evidence type="ECO:0000256" key="6">
    <source>
        <dbReference type="SAM" id="Phobius"/>
    </source>
</evidence>
<feature type="transmembrane region" description="Helical" evidence="6">
    <location>
        <begin position="30"/>
        <end position="49"/>
    </location>
</feature>
<keyword evidence="5 6" id="KW-0472">Membrane</keyword>
<feature type="transmembrane region" description="Helical" evidence="6">
    <location>
        <begin position="190"/>
        <end position="206"/>
    </location>
</feature>
<dbReference type="GO" id="GO:0000139">
    <property type="term" value="C:Golgi membrane"/>
    <property type="evidence" value="ECO:0007669"/>
    <property type="project" value="InterPro"/>
</dbReference>
<dbReference type="RefSeq" id="XP_001419689.1">
    <property type="nucleotide sequence ID" value="XM_001419652.1"/>
</dbReference>